<evidence type="ECO:0000259" key="1">
    <source>
        <dbReference type="Pfam" id="PF13193"/>
    </source>
</evidence>
<sequence length="77" mass="8974">MIKYKGYPIFPRDLEEVLKKHPAVVEAKVVGEPHPEFGELPVAYVRVSKPVSEEELLNFVNSQVAFYKRLKKVYIER</sequence>
<dbReference type="PANTHER" id="PTHR24096:SF422">
    <property type="entry name" value="BCDNA.GH02901"/>
    <property type="match status" value="1"/>
</dbReference>
<dbReference type="HOGENOM" id="CLU_2629879_0_0_2"/>
<dbReference type="EMBL" id="CP003316">
    <property type="protein sequence ID" value="AFA40023.1"/>
    <property type="molecule type" value="Genomic_DNA"/>
</dbReference>
<dbReference type="SUPFAM" id="SSF56801">
    <property type="entry name" value="Acetyl-CoA synthetase-like"/>
    <property type="match status" value="1"/>
</dbReference>
<dbReference type="STRING" id="698757.Pogu_1996"/>
<dbReference type="InterPro" id="IPR045851">
    <property type="entry name" value="AMP-bd_C_sf"/>
</dbReference>
<evidence type="ECO:0000313" key="2">
    <source>
        <dbReference type="EMBL" id="AFA40023.1"/>
    </source>
</evidence>
<name>H6QB26_PYROT</name>
<proteinExistence type="predicted"/>
<evidence type="ECO:0000313" key="3">
    <source>
        <dbReference type="Proteomes" id="UP000009062"/>
    </source>
</evidence>
<organism evidence="2 3">
    <name type="scientific">Pyrobaculum oguniense (strain DSM 13380 / JCM 10595 / TE7)</name>
    <dbReference type="NCBI Taxonomy" id="698757"/>
    <lineage>
        <taxon>Archaea</taxon>
        <taxon>Thermoproteota</taxon>
        <taxon>Thermoprotei</taxon>
        <taxon>Thermoproteales</taxon>
        <taxon>Thermoproteaceae</taxon>
        <taxon>Pyrobaculum</taxon>
    </lineage>
</organism>
<dbReference type="GO" id="GO:0016405">
    <property type="term" value="F:CoA-ligase activity"/>
    <property type="evidence" value="ECO:0007669"/>
    <property type="project" value="TreeGrafter"/>
</dbReference>
<feature type="domain" description="AMP-binding enzyme C-terminal" evidence="1">
    <location>
        <begin position="14"/>
        <end position="75"/>
    </location>
</feature>
<dbReference type="Proteomes" id="UP000009062">
    <property type="component" value="Chromosome"/>
</dbReference>
<protein>
    <recommendedName>
        <fullName evidence="1">AMP-binding enzyme C-terminal domain-containing protein</fullName>
    </recommendedName>
</protein>
<dbReference type="KEGG" id="pog:Pogu_1996"/>
<dbReference type="Gene3D" id="3.30.300.30">
    <property type="match status" value="1"/>
</dbReference>
<reference evidence="2 3" key="1">
    <citation type="journal article" date="2012" name="Stand. Genomic Sci.">
        <title>Complete genome sequence of Pyrobaculum oguniense.</title>
        <authorList>
            <person name="Bernick D.L."/>
            <person name="Karplus K."/>
            <person name="Lui L.M."/>
            <person name="Coker J.K."/>
            <person name="Murphy J.N."/>
            <person name="Chan P.P."/>
            <person name="Cozen A.E."/>
            <person name="Lowe T.M."/>
        </authorList>
    </citation>
    <scope>NUCLEOTIDE SEQUENCE [LARGE SCALE GENOMIC DNA]</scope>
    <source>
        <strain evidence="2 3">TE7</strain>
    </source>
</reference>
<keyword evidence="3" id="KW-1185">Reference proteome</keyword>
<dbReference type="InterPro" id="IPR025110">
    <property type="entry name" value="AMP-bd_C"/>
</dbReference>
<dbReference type="eggNOG" id="arCOG00857">
    <property type="taxonomic scope" value="Archaea"/>
</dbReference>
<gene>
    <name evidence="2" type="ordered locus">Pogu_1996</name>
</gene>
<accession>H6QB26</accession>
<dbReference type="AlphaFoldDB" id="H6QB26"/>
<dbReference type="Pfam" id="PF13193">
    <property type="entry name" value="AMP-binding_C"/>
    <property type="match status" value="1"/>
</dbReference>
<dbReference type="PANTHER" id="PTHR24096">
    <property type="entry name" value="LONG-CHAIN-FATTY-ACID--COA LIGASE"/>
    <property type="match status" value="1"/>
</dbReference>